<keyword evidence="2" id="KW-1185">Reference proteome</keyword>
<sequence>MQLTQSITTILALSSLGHTHPADGDFGAVDTRDLLPRDVDLQSVYKQLDSQGKLKWEAVPDGGELAKVDDATAAKAKREILDEREKRRRDFIERGGSEDELNNLAKRDGTNQVEDASGNQLKAKWYCQGAGSLGFTILRTIGSIMVCRTLDEYYTSSQTGNTSWFWRSPPQEDNSNNVKRDLNSKEMETLEERQGAKYLKMIAAVNKVTATAIKSGMCTGLLGWIVNGVACPASSGTDGATVGGKVSIRDAKANSWFDGKEIAAVEVWAEETDPPK</sequence>
<protein>
    <submittedName>
        <fullName evidence="1">Uncharacterized protein</fullName>
    </submittedName>
</protein>
<dbReference type="Proteomes" id="UP001408356">
    <property type="component" value="Unassembled WGS sequence"/>
</dbReference>
<name>A0ABR2VCY2_9PEZI</name>
<dbReference type="EMBL" id="JARVKF010000044">
    <property type="protein sequence ID" value="KAK9424290.1"/>
    <property type="molecule type" value="Genomic_DNA"/>
</dbReference>
<organism evidence="1 2">
    <name type="scientific">Seiridium unicorne</name>
    <dbReference type="NCBI Taxonomy" id="138068"/>
    <lineage>
        <taxon>Eukaryota</taxon>
        <taxon>Fungi</taxon>
        <taxon>Dikarya</taxon>
        <taxon>Ascomycota</taxon>
        <taxon>Pezizomycotina</taxon>
        <taxon>Sordariomycetes</taxon>
        <taxon>Xylariomycetidae</taxon>
        <taxon>Amphisphaeriales</taxon>
        <taxon>Sporocadaceae</taxon>
        <taxon>Seiridium</taxon>
    </lineage>
</organism>
<evidence type="ECO:0000313" key="2">
    <source>
        <dbReference type="Proteomes" id="UP001408356"/>
    </source>
</evidence>
<reference evidence="1 2" key="1">
    <citation type="journal article" date="2024" name="J. Plant Pathol.">
        <title>Sequence and assembly of the genome of Seiridium unicorne, isolate CBS 538.82, causal agent of cypress canker disease.</title>
        <authorList>
            <person name="Scali E."/>
            <person name="Rocca G.D."/>
            <person name="Danti R."/>
            <person name="Garbelotto M."/>
            <person name="Barberini S."/>
            <person name="Baroncelli R."/>
            <person name="Emiliani G."/>
        </authorList>
    </citation>
    <scope>NUCLEOTIDE SEQUENCE [LARGE SCALE GENOMIC DNA]</scope>
    <source>
        <strain evidence="1 2">BM-138-508</strain>
    </source>
</reference>
<gene>
    <name evidence="1" type="ORF">SUNI508_13743</name>
</gene>
<comment type="caution">
    <text evidence="1">The sequence shown here is derived from an EMBL/GenBank/DDBJ whole genome shotgun (WGS) entry which is preliminary data.</text>
</comment>
<proteinExistence type="predicted"/>
<evidence type="ECO:0000313" key="1">
    <source>
        <dbReference type="EMBL" id="KAK9424290.1"/>
    </source>
</evidence>
<accession>A0ABR2VCY2</accession>